<keyword evidence="8" id="KW-0812">Transmembrane</keyword>
<evidence type="ECO:0000313" key="11">
    <source>
        <dbReference type="EMBL" id="KAH7952087.1"/>
    </source>
</evidence>
<gene>
    <name evidence="11" type="ORF">HPB52_018252</name>
</gene>
<comment type="cofactor">
    <cofactor evidence="1">
        <name>Zn(2+)</name>
        <dbReference type="ChEBI" id="CHEBI:29105"/>
    </cofactor>
</comment>
<keyword evidence="6" id="KW-0862">Zinc</keyword>
<dbReference type="Proteomes" id="UP000821837">
    <property type="component" value="Chromosome 5"/>
</dbReference>
<dbReference type="VEuPathDB" id="VectorBase:RSAN_058192"/>
<dbReference type="Gene3D" id="1.10.1380.10">
    <property type="entry name" value="Neutral endopeptidase , domain2"/>
    <property type="match status" value="1"/>
</dbReference>
<organism evidence="11 12">
    <name type="scientific">Rhipicephalus sanguineus</name>
    <name type="common">Brown dog tick</name>
    <name type="synonym">Ixodes sanguineus</name>
    <dbReference type="NCBI Taxonomy" id="34632"/>
    <lineage>
        <taxon>Eukaryota</taxon>
        <taxon>Metazoa</taxon>
        <taxon>Ecdysozoa</taxon>
        <taxon>Arthropoda</taxon>
        <taxon>Chelicerata</taxon>
        <taxon>Arachnida</taxon>
        <taxon>Acari</taxon>
        <taxon>Parasitiformes</taxon>
        <taxon>Ixodida</taxon>
        <taxon>Ixodoidea</taxon>
        <taxon>Ixodidae</taxon>
        <taxon>Rhipicephalinae</taxon>
        <taxon>Rhipicephalus</taxon>
        <taxon>Rhipicephalus</taxon>
    </lineage>
</organism>
<dbReference type="InterPro" id="IPR008753">
    <property type="entry name" value="Peptidase_M13_N"/>
</dbReference>
<keyword evidence="7" id="KW-0482">Metalloprotease</keyword>
<evidence type="ECO:0000256" key="5">
    <source>
        <dbReference type="ARBA" id="ARBA00022801"/>
    </source>
</evidence>
<reference evidence="11" key="1">
    <citation type="journal article" date="2020" name="Cell">
        <title>Large-Scale Comparative Analyses of Tick Genomes Elucidate Their Genetic Diversity and Vector Capacities.</title>
        <authorList>
            <consortium name="Tick Genome and Microbiome Consortium (TIGMIC)"/>
            <person name="Jia N."/>
            <person name="Wang J."/>
            <person name="Shi W."/>
            <person name="Du L."/>
            <person name="Sun Y."/>
            <person name="Zhan W."/>
            <person name="Jiang J.F."/>
            <person name="Wang Q."/>
            <person name="Zhang B."/>
            <person name="Ji P."/>
            <person name="Bell-Sakyi L."/>
            <person name="Cui X.M."/>
            <person name="Yuan T.T."/>
            <person name="Jiang B.G."/>
            <person name="Yang W.F."/>
            <person name="Lam T.T."/>
            <person name="Chang Q.C."/>
            <person name="Ding S.J."/>
            <person name="Wang X.J."/>
            <person name="Zhu J.G."/>
            <person name="Ruan X.D."/>
            <person name="Zhao L."/>
            <person name="Wei J.T."/>
            <person name="Ye R.Z."/>
            <person name="Que T.C."/>
            <person name="Du C.H."/>
            <person name="Zhou Y.H."/>
            <person name="Cheng J.X."/>
            <person name="Dai P.F."/>
            <person name="Guo W.B."/>
            <person name="Han X.H."/>
            <person name="Huang E.J."/>
            <person name="Li L.F."/>
            <person name="Wei W."/>
            <person name="Gao Y.C."/>
            <person name="Liu J.Z."/>
            <person name="Shao H.Z."/>
            <person name="Wang X."/>
            <person name="Wang C.C."/>
            <person name="Yang T.C."/>
            <person name="Huo Q.B."/>
            <person name="Li W."/>
            <person name="Chen H.Y."/>
            <person name="Chen S.E."/>
            <person name="Zhou L.G."/>
            <person name="Ni X.B."/>
            <person name="Tian J.H."/>
            <person name="Sheng Y."/>
            <person name="Liu T."/>
            <person name="Pan Y.S."/>
            <person name="Xia L.Y."/>
            <person name="Li J."/>
            <person name="Zhao F."/>
            <person name="Cao W.C."/>
        </authorList>
    </citation>
    <scope>NUCLEOTIDE SEQUENCE</scope>
    <source>
        <strain evidence="11">Rsan-2018</strain>
    </source>
</reference>
<keyword evidence="8" id="KW-1133">Transmembrane helix</keyword>
<keyword evidence="3" id="KW-0645">Protease</keyword>
<sequence>MPHREKAGKSKHGSMLSFGAAKRDSHLHKAKHVHHSELIHDSSGKAMGNVGRQLHAIKSSLQLVKRKTVMEPEITSKQTVKSLPHHDESALSRTHQEERQQQELEMTKGKLLHLLSACAVLVLTTLLGVIVYMLLFSQLRTTTESCDTKPCADLAARLLDSMDTSVDPCNDFYSFVCARASVRSVRGSMNAKAIQNQFAELSTDLWLSERPNRLYHKCLQPEPSERAGNILVLKSILRNLSLSWPEDEQLQYDRHPMDVMIEMAIKWDINFLFSLEAVDSQANGKVLVFHKPRITAAWVDRLGNTAGSIEYARHVHTHLTILNASSSVNHSMLMELERSFTQVLLRSSHQQSWITLSKFDSRAPSLGKNVLLKYIRIYYDGLLEHSWSSEDWAVLEDSNLPENIGDLFEKHTHEQLLIGIAWLFVQSHLWALVGKPALMFKEDIEEKKKRACLEYVDSRLGLLSSAEYVTKLFRSHDTRRDVSNFLLSVTNELKSLAKNASWMDREIREILQLKIDRITLNVMPAEEFFHSQQRASLYEIFPPMNTSVFFESWLRASRIFQSLQGHEHFRDFYSKRRTSIGPEPFSYNYLLNLVDASMVALEPPIYYVGAPFTINYAGLGLLFAREVARSFDSQGTTVDNRGENVHWWGSAQSADYSRRVTCDLGQNATVAFMPAIPALEASYSAYKTAVYHAAALIGAVKDIRIRGLESYREEQIFFMTYCYSLCDRKLATRRREECNVPLSHFSKFAKAFRCSRGSPMNALKKCKFFA</sequence>
<dbReference type="SUPFAM" id="SSF55486">
    <property type="entry name" value="Metalloproteases ('zincins'), catalytic domain"/>
    <property type="match status" value="1"/>
</dbReference>
<dbReference type="GO" id="GO:0046872">
    <property type="term" value="F:metal ion binding"/>
    <property type="evidence" value="ECO:0007669"/>
    <property type="project" value="UniProtKB-KW"/>
</dbReference>
<keyword evidence="8" id="KW-0472">Membrane</keyword>
<keyword evidence="12" id="KW-1185">Reference proteome</keyword>
<dbReference type="InterPro" id="IPR000718">
    <property type="entry name" value="Peptidase_M13"/>
</dbReference>
<dbReference type="Pfam" id="PF05649">
    <property type="entry name" value="Peptidase_M13_N"/>
    <property type="match status" value="1"/>
</dbReference>
<accession>A0A9D4SWL8</accession>
<evidence type="ECO:0000259" key="10">
    <source>
        <dbReference type="Pfam" id="PF05649"/>
    </source>
</evidence>
<feature type="domain" description="Peptidase M13 C-terminal" evidence="9">
    <location>
        <begin position="596"/>
        <end position="767"/>
    </location>
</feature>
<evidence type="ECO:0000256" key="4">
    <source>
        <dbReference type="ARBA" id="ARBA00022723"/>
    </source>
</evidence>
<evidence type="ECO:0000256" key="2">
    <source>
        <dbReference type="ARBA" id="ARBA00007357"/>
    </source>
</evidence>
<evidence type="ECO:0000256" key="6">
    <source>
        <dbReference type="ARBA" id="ARBA00022833"/>
    </source>
</evidence>
<dbReference type="EMBL" id="JABSTV010001251">
    <property type="protein sequence ID" value="KAH7952087.1"/>
    <property type="molecule type" value="Genomic_DNA"/>
</dbReference>
<dbReference type="PANTHER" id="PTHR11733">
    <property type="entry name" value="ZINC METALLOPROTEASE FAMILY M13 NEPRILYSIN-RELATED"/>
    <property type="match status" value="1"/>
</dbReference>
<keyword evidence="5" id="KW-0378">Hydrolase</keyword>
<evidence type="ECO:0000256" key="1">
    <source>
        <dbReference type="ARBA" id="ARBA00001947"/>
    </source>
</evidence>
<protein>
    <submittedName>
        <fullName evidence="11">Uncharacterized protein</fullName>
    </submittedName>
</protein>
<dbReference type="Gene3D" id="3.40.390.10">
    <property type="entry name" value="Collagenase (Catalytic Domain)"/>
    <property type="match status" value="1"/>
</dbReference>
<proteinExistence type="inferred from homology"/>
<keyword evidence="4" id="KW-0479">Metal-binding</keyword>
<dbReference type="InterPro" id="IPR018497">
    <property type="entry name" value="Peptidase_M13_C"/>
</dbReference>
<dbReference type="PANTHER" id="PTHR11733:SF241">
    <property type="entry name" value="GH26575P-RELATED"/>
    <property type="match status" value="1"/>
</dbReference>
<evidence type="ECO:0000256" key="3">
    <source>
        <dbReference type="ARBA" id="ARBA00022670"/>
    </source>
</evidence>
<dbReference type="PROSITE" id="PS51885">
    <property type="entry name" value="NEPRILYSIN"/>
    <property type="match status" value="1"/>
</dbReference>
<feature type="domain" description="Peptidase M13 N-terminal" evidence="10">
    <location>
        <begin position="168"/>
        <end position="522"/>
    </location>
</feature>
<dbReference type="AlphaFoldDB" id="A0A9D4SWL8"/>
<feature type="transmembrane region" description="Helical" evidence="8">
    <location>
        <begin position="111"/>
        <end position="135"/>
    </location>
</feature>
<reference evidence="11" key="2">
    <citation type="submission" date="2021-09" db="EMBL/GenBank/DDBJ databases">
        <authorList>
            <person name="Jia N."/>
            <person name="Wang J."/>
            <person name="Shi W."/>
            <person name="Du L."/>
            <person name="Sun Y."/>
            <person name="Zhan W."/>
            <person name="Jiang J."/>
            <person name="Wang Q."/>
            <person name="Zhang B."/>
            <person name="Ji P."/>
            <person name="Sakyi L.B."/>
            <person name="Cui X."/>
            <person name="Yuan T."/>
            <person name="Jiang B."/>
            <person name="Yang W."/>
            <person name="Lam T.T.-Y."/>
            <person name="Chang Q."/>
            <person name="Ding S."/>
            <person name="Wang X."/>
            <person name="Zhu J."/>
            <person name="Ruan X."/>
            <person name="Zhao L."/>
            <person name="Wei J."/>
            <person name="Que T."/>
            <person name="Du C."/>
            <person name="Cheng J."/>
            <person name="Dai P."/>
            <person name="Han X."/>
            <person name="Huang E."/>
            <person name="Gao Y."/>
            <person name="Liu J."/>
            <person name="Shao H."/>
            <person name="Ye R."/>
            <person name="Li L."/>
            <person name="Wei W."/>
            <person name="Wang X."/>
            <person name="Wang C."/>
            <person name="Huo Q."/>
            <person name="Li W."/>
            <person name="Guo W."/>
            <person name="Chen H."/>
            <person name="Chen S."/>
            <person name="Zhou L."/>
            <person name="Zhou L."/>
            <person name="Ni X."/>
            <person name="Tian J."/>
            <person name="Zhou Y."/>
            <person name="Sheng Y."/>
            <person name="Liu T."/>
            <person name="Pan Y."/>
            <person name="Xia L."/>
            <person name="Li J."/>
            <person name="Zhao F."/>
            <person name="Cao W."/>
        </authorList>
    </citation>
    <scope>NUCLEOTIDE SEQUENCE</scope>
    <source>
        <strain evidence="11">Rsan-2018</strain>
        <tissue evidence="11">Larvae</tissue>
    </source>
</reference>
<dbReference type="GO" id="GO:0016485">
    <property type="term" value="P:protein processing"/>
    <property type="evidence" value="ECO:0007669"/>
    <property type="project" value="TreeGrafter"/>
</dbReference>
<dbReference type="GO" id="GO:0005886">
    <property type="term" value="C:plasma membrane"/>
    <property type="evidence" value="ECO:0007669"/>
    <property type="project" value="TreeGrafter"/>
</dbReference>
<comment type="caution">
    <text evidence="11">The sequence shown here is derived from an EMBL/GenBank/DDBJ whole genome shotgun (WGS) entry which is preliminary data.</text>
</comment>
<dbReference type="InterPro" id="IPR024079">
    <property type="entry name" value="MetalloPept_cat_dom_sf"/>
</dbReference>
<evidence type="ECO:0000259" key="9">
    <source>
        <dbReference type="Pfam" id="PF01431"/>
    </source>
</evidence>
<comment type="similarity">
    <text evidence="2">Belongs to the peptidase M13 family.</text>
</comment>
<dbReference type="InterPro" id="IPR042089">
    <property type="entry name" value="Peptidase_M13_dom_2"/>
</dbReference>
<dbReference type="GO" id="GO:0004222">
    <property type="term" value="F:metalloendopeptidase activity"/>
    <property type="evidence" value="ECO:0007669"/>
    <property type="project" value="InterPro"/>
</dbReference>
<evidence type="ECO:0000256" key="7">
    <source>
        <dbReference type="ARBA" id="ARBA00023049"/>
    </source>
</evidence>
<name>A0A9D4SWL8_RHISA</name>
<evidence type="ECO:0000313" key="12">
    <source>
        <dbReference type="Proteomes" id="UP000821837"/>
    </source>
</evidence>
<dbReference type="Pfam" id="PF01431">
    <property type="entry name" value="Peptidase_M13"/>
    <property type="match status" value="1"/>
</dbReference>
<evidence type="ECO:0000256" key="8">
    <source>
        <dbReference type="SAM" id="Phobius"/>
    </source>
</evidence>